<dbReference type="SUPFAM" id="SSF50465">
    <property type="entry name" value="EF-Tu/eEF-1alpha/eIF2-gamma C-terminal domain"/>
    <property type="match status" value="1"/>
</dbReference>
<evidence type="ECO:0000313" key="4">
    <source>
        <dbReference type="EMBL" id="MFK2918447.1"/>
    </source>
</evidence>
<gene>
    <name evidence="4" type="ORF">ISS97_14325</name>
</gene>
<dbReference type="InterPro" id="IPR009001">
    <property type="entry name" value="Transl_elong_EF1A/Init_IF2_C"/>
</dbReference>
<evidence type="ECO:0000313" key="5">
    <source>
        <dbReference type="Proteomes" id="UP001620408"/>
    </source>
</evidence>
<evidence type="ECO:0000259" key="3">
    <source>
        <dbReference type="Pfam" id="PF22594"/>
    </source>
</evidence>
<sequence length="104" mass="11343">MVTLALNRESNVSCGDVIAYAGRPVLVADRFAAHMLWMDDDASVSNRAYRLKIGTRTVNTHVTTIKHKVDVNTLVTVACGMLDFALRLAANVHWVASGSRQACL</sequence>
<name>A0ABW8K6B8_9GAMM</name>
<accession>A0ABW8K6B8</accession>
<evidence type="ECO:0000256" key="1">
    <source>
        <dbReference type="ARBA" id="ARBA00022741"/>
    </source>
</evidence>
<keyword evidence="1" id="KW-0547">Nucleotide-binding</keyword>
<protein>
    <recommendedName>
        <fullName evidence="3">GTP-eEF1A C-terminal domain-containing protein</fullName>
    </recommendedName>
</protein>
<keyword evidence="5" id="KW-1185">Reference proteome</keyword>
<feature type="domain" description="GTP-eEF1A C-terminal" evidence="3">
    <location>
        <begin position="30"/>
        <end position="76"/>
    </location>
</feature>
<evidence type="ECO:0000256" key="2">
    <source>
        <dbReference type="ARBA" id="ARBA00023134"/>
    </source>
</evidence>
<dbReference type="EMBL" id="JADIKD010000011">
    <property type="protein sequence ID" value="MFK2918447.1"/>
    <property type="molecule type" value="Genomic_DNA"/>
</dbReference>
<keyword evidence="2" id="KW-0342">GTP-binding</keyword>
<reference evidence="4 5" key="1">
    <citation type="submission" date="2020-10" db="EMBL/GenBank/DDBJ databases">
        <title>Phylogeny of dyella-like bacteria.</title>
        <authorList>
            <person name="Fu J."/>
        </authorList>
    </citation>
    <scope>NUCLEOTIDE SEQUENCE [LARGE SCALE GENOMIC DNA]</scope>
    <source>
        <strain evidence="4 5">BB4</strain>
    </source>
</reference>
<dbReference type="Pfam" id="PF22594">
    <property type="entry name" value="GTP-eEF1A_C"/>
    <property type="match status" value="1"/>
</dbReference>
<comment type="caution">
    <text evidence="4">The sequence shown here is derived from an EMBL/GenBank/DDBJ whole genome shotgun (WGS) entry which is preliminary data.</text>
</comment>
<organism evidence="4 5">
    <name type="scientific">Dyella koreensis</name>
    <dbReference type="NCBI Taxonomy" id="311235"/>
    <lineage>
        <taxon>Bacteria</taxon>
        <taxon>Pseudomonadati</taxon>
        <taxon>Pseudomonadota</taxon>
        <taxon>Gammaproteobacteria</taxon>
        <taxon>Lysobacterales</taxon>
        <taxon>Rhodanobacteraceae</taxon>
        <taxon>Dyella</taxon>
    </lineage>
</organism>
<dbReference type="InterPro" id="IPR054696">
    <property type="entry name" value="GTP-eEF1A_C"/>
</dbReference>
<dbReference type="Gene3D" id="2.40.30.10">
    <property type="entry name" value="Translation factors"/>
    <property type="match status" value="1"/>
</dbReference>
<proteinExistence type="predicted"/>
<dbReference type="Proteomes" id="UP001620408">
    <property type="component" value="Unassembled WGS sequence"/>
</dbReference>